<reference evidence="13 14" key="2">
    <citation type="submission" date="2018-03" db="EMBL/GenBank/DDBJ databases">
        <authorList>
            <person name="Keele B.F."/>
        </authorList>
    </citation>
    <scope>NUCLEOTIDE SEQUENCE [LARGE SCALE GENOMIC DNA]</scope>
    <source>
        <strain evidence="13 14">D13</strain>
    </source>
</reference>
<dbReference type="EMBL" id="CP027860">
    <property type="protein sequence ID" value="AVP95974.1"/>
    <property type="molecule type" value="Genomic_DNA"/>
</dbReference>
<evidence type="ECO:0000259" key="12">
    <source>
        <dbReference type="Pfam" id="PF07219"/>
    </source>
</evidence>
<evidence type="ECO:0000313" key="13">
    <source>
        <dbReference type="EMBL" id="AVP95974.1"/>
    </source>
</evidence>
<evidence type="ECO:0000256" key="6">
    <source>
        <dbReference type="ARBA" id="ARBA00022692"/>
    </source>
</evidence>
<feature type="transmembrane region" description="Helical" evidence="11">
    <location>
        <begin position="70"/>
        <end position="99"/>
    </location>
</feature>
<dbReference type="InterPro" id="IPR011990">
    <property type="entry name" value="TPR-like_helical_dom_sf"/>
</dbReference>
<dbReference type="AlphaFoldDB" id="A0A2P1PMA0"/>
<keyword evidence="5" id="KW-0997">Cell inner membrane</keyword>
<dbReference type="GO" id="GO:0005886">
    <property type="term" value="C:plasma membrane"/>
    <property type="evidence" value="ECO:0007669"/>
    <property type="project" value="UniProtKB-SubCell"/>
</dbReference>
<dbReference type="OrthoDB" id="7053339at2"/>
<evidence type="ECO:0000313" key="14">
    <source>
        <dbReference type="Proteomes" id="UP000241074"/>
    </source>
</evidence>
<name>A0A2P1PMA0_9GAMM</name>
<feature type="transmembrane region" description="Helical" evidence="11">
    <location>
        <begin position="29"/>
        <end position="50"/>
    </location>
</feature>
<feature type="domain" description="HemY N-terminal" evidence="12">
    <location>
        <begin position="55"/>
        <end position="153"/>
    </location>
</feature>
<dbReference type="SUPFAM" id="SSF48452">
    <property type="entry name" value="TPR-like"/>
    <property type="match status" value="1"/>
</dbReference>
<comment type="subcellular location">
    <subcellularLocation>
        <location evidence="2">Cell inner membrane</location>
        <topology evidence="2">Multi-pass membrane protein</topology>
    </subcellularLocation>
</comment>
<evidence type="ECO:0000256" key="9">
    <source>
        <dbReference type="ARBA" id="ARBA00023244"/>
    </source>
</evidence>
<keyword evidence="6 11" id="KW-0812">Transmembrane</keyword>
<keyword evidence="9" id="KW-0627">Porphyrin biosynthesis</keyword>
<protein>
    <recommendedName>
        <fullName evidence="12">HemY N-terminal domain-containing protein</fullName>
    </recommendedName>
</protein>
<organism evidence="13 14">
    <name type="scientific">Ahniella affigens</name>
    <dbReference type="NCBI Taxonomy" id="2021234"/>
    <lineage>
        <taxon>Bacteria</taxon>
        <taxon>Pseudomonadati</taxon>
        <taxon>Pseudomonadota</taxon>
        <taxon>Gammaproteobacteria</taxon>
        <taxon>Lysobacterales</taxon>
        <taxon>Rhodanobacteraceae</taxon>
        <taxon>Ahniella</taxon>
    </lineage>
</organism>
<dbReference type="InterPro" id="IPR019734">
    <property type="entry name" value="TPR_rpt"/>
</dbReference>
<keyword evidence="4" id="KW-1003">Cell membrane</keyword>
<dbReference type="InterPro" id="IPR005254">
    <property type="entry name" value="Heme_biosyn_assoc_TPR_pro"/>
</dbReference>
<keyword evidence="8 11" id="KW-0472">Membrane</keyword>
<keyword evidence="10" id="KW-0802">TPR repeat</keyword>
<keyword evidence="14" id="KW-1185">Reference proteome</keyword>
<evidence type="ECO:0000256" key="11">
    <source>
        <dbReference type="SAM" id="Phobius"/>
    </source>
</evidence>
<comment type="function">
    <text evidence="1">Involved in a late step of protoheme IX synthesis.</text>
</comment>
<feature type="repeat" description="TPR" evidence="10">
    <location>
        <begin position="380"/>
        <end position="413"/>
    </location>
</feature>
<dbReference type="InterPro" id="IPR010817">
    <property type="entry name" value="HemY_N"/>
</dbReference>
<evidence type="ECO:0000256" key="8">
    <source>
        <dbReference type="ARBA" id="ARBA00023136"/>
    </source>
</evidence>
<keyword evidence="7 11" id="KW-1133">Transmembrane helix</keyword>
<comment type="pathway">
    <text evidence="3">Porphyrin-containing compound metabolism; protoheme biosynthesis.</text>
</comment>
<dbReference type="NCBIfam" id="TIGR00540">
    <property type="entry name" value="TPR_hemY_coli"/>
    <property type="match status" value="1"/>
</dbReference>
<evidence type="ECO:0000256" key="4">
    <source>
        <dbReference type="ARBA" id="ARBA00022475"/>
    </source>
</evidence>
<evidence type="ECO:0000256" key="7">
    <source>
        <dbReference type="ARBA" id="ARBA00022989"/>
    </source>
</evidence>
<dbReference type="KEGG" id="xba:C7S18_01645"/>
<dbReference type="Gene3D" id="1.25.40.10">
    <property type="entry name" value="Tetratricopeptide repeat domain"/>
    <property type="match status" value="1"/>
</dbReference>
<reference evidence="13 14" key="1">
    <citation type="submission" date="2018-03" db="EMBL/GenBank/DDBJ databases">
        <title>Ahniella affigens gen. nov., sp. nov., a gammaproteobacterium isolated from sandy soil near a stream.</title>
        <authorList>
            <person name="Ko Y."/>
            <person name="Kim J.-H."/>
        </authorList>
    </citation>
    <scope>NUCLEOTIDE SEQUENCE [LARGE SCALE GENOMIC DNA]</scope>
    <source>
        <strain evidence="13 14">D13</strain>
    </source>
</reference>
<evidence type="ECO:0000256" key="5">
    <source>
        <dbReference type="ARBA" id="ARBA00022519"/>
    </source>
</evidence>
<accession>A0A2P1PMA0</accession>
<gene>
    <name evidence="13" type="ORF">C7S18_01645</name>
</gene>
<dbReference type="GO" id="GO:0006779">
    <property type="term" value="P:porphyrin-containing compound biosynthetic process"/>
    <property type="evidence" value="ECO:0007669"/>
    <property type="project" value="UniProtKB-KW"/>
</dbReference>
<dbReference type="Pfam" id="PF07219">
    <property type="entry name" value="HemY_N"/>
    <property type="match status" value="1"/>
</dbReference>
<evidence type="ECO:0000256" key="10">
    <source>
        <dbReference type="PROSITE-ProRule" id="PRU00339"/>
    </source>
</evidence>
<evidence type="ECO:0000256" key="3">
    <source>
        <dbReference type="ARBA" id="ARBA00004744"/>
    </source>
</evidence>
<evidence type="ECO:0000256" key="2">
    <source>
        <dbReference type="ARBA" id="ARBA00004429"/>
    </source>
</evidence>
<sequence>MAKGWHGTRTVGATARYCRLAGTGGLMRLYRNLLSLLAVGLLVAIAVVFLQRDPGYVLVQRGPWVVETTAVSAVFSLGFAAFLIWLLVVLIRAPFLFFIKRRRRSAQKSLLDALRLLASGAPEAAEKAALRASQMRSLKSAALILGHAAAHRRQDSARETEMLNRLAQSPETETLALELRARQDLRESRAGAAIEVLNRLLVDDRLSAFGARTLMEAYAARHRTREGLHLLPRVRASKQMADADMDAFEARMLARTVRETADAISLHSLWTDLPLAQKRLSDVATAYAHRAVQLNLVPQAAQELESCLKHEWSQAVVRAYGLLPPDAKLPPRLKTAEAWLESHADDPELLLALGRLCRQEKQWIKAEDYLRRALHAEASASIWEEIGRCYAEQGDAERAATALGNALSVHHGDLMQPLIGRHCGVDLMTPLTVAEERDAMGIPRLPGRAGA</sequence>
<dbReference type="PROSITE" id="PS50005">
    <property type="entry name" value="TPR"/>
    <property type="match status" value="1"/>
</dbReference>
<dbReference type="GO" id="GO:0042168">
    <property type="term" value="P:heme metabolic process"/>
    <property type="evidence" value="ECO:0007669"/>
    <property type="project" value="InterPro"/>
</dbReference>
<dbReference type="Proteomes" id="UP000241074">
    <property type="component" value="Chromosome"/>
</dbReference>
<dbReference type="UniPathway" id="UPA00252"/>
<evidence type="ECO:0000256" key="1">
    <source>
        <dbReference type="ARBA" id="ARBA00002962"/>
    </source>
</evidence>
<proteinExistence type="predicted"/>